<dbReference type="InterPro" id="IPR011009">
    <property type="entry name" value="Kinase-like_dom_sf"/>
</dbReference>
<dbReference type="AlphaFoldDB" id="A0A6N8FS14"/>
<dbReference type="OrthoDB" id="581471at2"/>
<protein>
    <recommendedName>
        <fullName evidence="1">Aminoglycoside phosphotransferase domain-containing protein</fullName>
    </recommendedName>
</protein>
<feature type="domain" description="Aminoglycoside phosphotransferase" evidence="1">
    <location>
        <begin position="224"/>
        <end position="369"/>
    </location>
</feature>
<accession>A0A6N8FS14</accession>
<comment type="caution">
    <text evidence="2">The sequence shown here is derived from an EMBL/GenBank/DDBJ whole genome shotgun (WGS) entry which is preliminary data.</text>
</comment>
<keyword evidence="3" id="KW-1185">Reference proteome</keyword>
<evidence type="ECO:0000259" key="1">
    <source>
        <dbReference type="Pfam" id="PF01636"/>
    </source>
</evidence>
<reference evidence="2 3" key="1">
    <citation type="journal article" date="2019" name="Front. Microbiol.">
        <title>Genomic Features for Desiccation Tolerance and Sugar Biosynthesis in the Extremophile Gloeocapsopsis sp. UTEX B3054.</title>
        <authorList>
            <person name="Urrejola C."/>
            <person name="Alcorta J."/>
            <person name="Salas L."/>
            <person name="Vasquez M."/>
            <person name="Polz M.F."/>
            <person name="Vicuna R."/>
            <person name="Diez B."/>
        </authorList>
    </citation>
    <scope>NUCLEOTIDE SEQUENCE [LARGE SCALE GENOMIC DNA]</scope>
    <source>
        <strain evidence="2 3">1H9</strain>
    </source>
</reference>
<organism evidence="2 3">
    <name type="scientific">Gloeocapsopsis dulcis AAB1 = 1H9</name>
    <dbReference type="NCBI Taxonomy" id="1433147"/>
    <lineage>
        <taxon>Bacteria</taxon>
        <taxon>Bacillati</taxon>
        <taxon>Cyanobacteriota</taxon>
        <taxon>Cyanophyceae</taxon>
        <taxon>Oscillatoriophycideae</taxon>
        <taxon>Chroococcales</taxon>
        <taxon>Chroococcaceae</taxon>
        <taxon>Gloeocapsopsis</taxon>
        <taxon>Gloeocapsopsis dulcis</taxon>
    </lineage>
</organism>
<dbReference type="InterPro" id="IPR002575">
    <property type="entry name" value="Aminoglycoside_PTrfase"/>
</dbReference>
<dbReference type="Pfam" id="PF01636">
    <property type="entry name" value="APH"/>
    <property type="match status" value="1"/>
</dbReference>
<name>A0A6N8FS14_9CHRO</name>
<gene>
    <name evidence="2" type="ORF">BWI75_01060</name>
</gene>
<evidence type="ECO:0000313" key="3">
    <source>
        <dbReference type="Proteomes" id="UP000441797"/>
    </source>
</evidence>
<dbReference type="SUPFAM" id="SSF56112">
    <property type="entry name" value="Protein kinase-like (PK-like)"/>
    <property type="match status" value="1"/>
</dbReference>
<sequence length="448" mass="50369">MPNYTTYKPHNEISTIVRRQLMLPADSSLIHRDADLPGLAVLLNVDAFAAALQVELPEINIQSIRSTYVRYKRGTNCLVAYELNVAGTKVPIYAKAFGANSWNKLQKYRNEISVPGSLGVGRLILAAYGIAVCFFPNDRDLKQLPQLVDQQTRKHLLHKMSATDLYETQLLNLRYKPERRYVGQLRTDTNIQAVVKAYTTEDYLQAKTNAQAFHSGTVLHIAPTLGYSDGDRLLAFEWISRLPLHEAIAQPQFNYDAVTLTGAALAEVHAQNPANLNVLSRNAEAQSLLSMAADLSFICPPIADLAQNLAKQFAQELRSLPQLTYPIHGDFNAEQVLLGENNVTFLDFDRAVRSDPAADLGSFIARLEHDKLRGNLSLYRLERIKEALLQSYPTSFLYNRIELYTAIALFRLACEPFRYREPNWHEKTAAILQQVETILQPLSTPQSA</sequence>
<dbReference type="Gene3D" id="3.90.1200.10">
    <property type="match status" value="1"/>
</dbReference>
<evidence type="ECO:0000313" key="2">
    <source>
        <dbReference type="EMBL" id="MUL34987.1"/>
    </source>
</evidence>
<dbReference type="EMBL" id="NAPY01000001">
    <property type="protein sequence ID" value="MUL34987.1"/>
    <property type="molecule type" value="Genomic_DNA"/>
</dbReference>
<dbReference type="Proteomes" id="UP000441797">
    <property type="component" value="Unassembled WGS sequence"/>
</dbReference>
<proteinExistence type="predicted"/>